<sequence length="40" mass="5047">MMYFHFTIEKIHIINTNRNFSEYYKTSNTVRKNSEQYFFC</sequence>
<protein>
    <submittedName>
        <fullName evidence="1">Uncharacterized protein</fullName>
    </submittedName>
</protein>
<accession>A0A0E9WKN5</accession>
<dbReference type="EMBL" id="GBXM01017618">
    <property type="protein sequence ID" value="JAH90959.1"/>
    <property type="molecule type" value="Transcribed_RNA"/>
</dbReference>
<reference evidence="1" key="2">
    <citation type="journal article" date="2015" name="Fish Shellfish Immunol.">
        <title>Early steps in the European eel (Anguilla anguilla)-Vibrio vulnificus interaction in the gills: Role of the RtxA13 toxin.</title>
        <authorList>
            <person name="Callol A."/>
            <person name="Pajuelo D."/>
            <person name="Ebbesson L."/>
            <person name="Teles M."/>
            <person name="MacKenzie S."/>
            <person name="Amaro C."/>
        </authorList>
    </citation>
    <scope>NUCLEOTIDE SEQUENCE</scope>
</reference>
<name>A0A0E9WKN5_ANGAN</name>
<dbReference type="AlphaFoldDB" id="A0A0E9WKN5"/>
<evidence type="ECO:0000313" key="1">
    <source>
        <dbReference type="EMBL" id="JAH90959.1"/>
    </source>
</evidence>
<proteinExistence type="predicted"/>
<reference evidence="1" key="1">
    <citation type="submission" date="2014-11" db="EMBL/GenBank/DDBJ databases">
        <authorList>
            <person name="Amaro Gonzalez C."/>
        </authorList>
    </citation>
    <scope>NUCLEOTIDE SEQUENCE</scope>
</reference>
<organism evidence="1">
    <name type="scientific">Anguilla anguilla</name>
    <name type="common">European freshwater eel</name>
    <name type="synonym">Muraena anguilla</name>
    <dbReference type="NCBI Taxonomy" id="7936"/>
    <lineage>
        <taxon>Eukaryota</taxon>
        <taxon>Metazoa</taxon>
        <taxon>Chordata</taxon>
        <taxon>Craniata</taxon>
        <taxon>Vertebrata</taxon>
        <taxon>Euteleostomi</taxon>
        <taxon>Actinopterygii</taxon>
        <taxon>Neopterygii</taxon>
        <taxon>Teleostei</taxon>
        <taxon>Anguilliformes</taxon>
        <taxon>Anguillidae</taxon>
        <taxon>Anguilla</taxon>
    </lineage>
</organism>